<reference evidence="1" key="2">
    <citation type="journal article" date="2022" name="Microbiol. Resour. Announc.">
        <title>Metagenome Sequencing to Explore Phylogenomics of Terrestrial Cyanobacteria.</title>
        <authorList>
            <person name="Ward R.D."/>
            <person name="Stajich J.E."/>
            <person name="Johansen J.R."/>
            <person name="Huntemann M."/>
            <person name="Clum A."/>
            <person name="Foster B."/>
            <person name="Foster B."/>
            <person name="Roux S."/>
            <person name="Palaniappan K."/>
            <person name="Varghese N."/>
            <person name="Mukherjee S."/>
            <person name="Reddy T.B.K."/>
            <person name="Daum C."/>
            <person name="Copeland A."/>
            <person name="Chen I.A."/>
            <person name="Ivanova N.N."/>
            <person name="Kyrpides N.C."/>
            <person name="Shapiro N."/>
            <person name="Eloe-Fadrosh E.A."/>
            <person name="Pietrasiak N."/>
        </authorList>
    </citation>
    <scope>NUCLEOTIDE SEQUENCE</scope>
    <source>
        <strain evidence="1">JT2-VF2</strain>
    </source>
</reference>
<comment type="caution">
    <text evidence="1">The sequence shown here is derived from an EMBL/GenBank/DDBJ whole genome shotgun (WGS) entry which is preliminary data.</text>
</comment>
<dbReference type="AlphaFoldDB" id="A0A951UH99"/>
<dbReference type="EMBL" id="JAHHHN010000013">
    <property type="protein sequence ID" value="MBW4563387.1"/>
    <property type="molecule type" value="Genomic_DNA"/>
</dbReference>
<dbReference type="Proteomes" id="UP000715781">
    <property type="component" value="Unassembled WGS sequence"/>
</dbReference>
<evidence type="ECO:0000313" key="1">
    <source>
        <dbReference type="EMBL" id="MBW4563387.1"/>
    </source>
</evidence>
<organism evidence="1 2">
    <name type="scientific">Mojavia pulchra JT2-VF2</name>
    <dbReference type="NCBI Taxonomy" id="287848"/>
    <lineage>
        <taxon>Bacteria</taxon>
        <taxon>Bacillati</taxon>
        <taxon>Cyanobacteriota</taxon>
        <taxon>Cyanophyceae</taxon>
        <taxon>Nostocales</taxon>
        <taxon>Nostocaceae</taxon>
    </lineage>
</organism>
<proteinExistence type="predicted"/>
<name>A0A951UH99_9NOST</name>
<evidence type="ECO:0000313" key="2">
    <source>
        <dbReference type="Proteomes" id="UP000715781"/>
    </source>
</evidence>
<reference evidence="1" key="1">
    <citation type="submission" date="2021-05" db="EMBL/GenBank/DDBJ databases">
        <authorList>
            <person name="Pietrasiak N."/>
            <person name="Ward R."/>
            <person name="Stajich J.E."/>
            <person name="Kurbessoian T."/>
        </authorList>
    </citation>
    <scope>NUCLEOTIDE SEQUENCE</scope>
    <source>
        <strain evidence="1">JT2-VF2</strain>
    </source>
</reference>
<gene>
    <name evidence="1" type="ORF">KME32_20025</name>
</gene>
<sequence length="60" mass="6714">MLRTQTSTKSESPSLITRLGLLEAEQLAEIQNERSPKRYSRPTVARCFSGTLGKQNNDCT</sequence>
<accession>A0A951UH99</accession>
<protein>
    <submittedName>
        <fullName evidence="1">Uncharacterized protein</fullName>
    </submittedName>
</protein>